<keyword evidence="5" id="KW-0418">Kinase</keyword>
<feature type="domain" description="Response regulatory" evidence="9">
    <location>
        <begin position="1123"/>
        <end position="1243"/>
    </location>
</feature>
<dbReference type="SMART" id="SM00448">
    <property type="entry name" value="REC"/>
    <property type="match status" value="1"/>
</dbReference>
<dbReference type="PRINTS" id="PR00344">
    <property type="entry name" value="BCTRLSENSOR"/>
</dbReference>
<dbReference type="Proteomes" id="UP000812966">
    <property type="component" value="Unassembled WGS sequence"/>
</dbReference>
<name>A0A8K0JND9_9TREE</name>
<feature type="compositionally biased region" description="Low complexity" evidence="7">
    <location>
        <begin position="44"/>
        <end position="104"/>
    </location>
</feature>
<dbReference type="EC" id="2.7.13.3" evidence="2"/>
<dbReference type="AlphaFoldDB" id="A0A8K0JND9"/>
<dbReference type="InterPro" id="IPR036097">
    <property type="entry name" value="HisK_dim/P_sf"/>
</dbReference>
<dbReference type="InterPro" id="IPR036890">
    <property type="entry name" value="HATPase_C_sf"/>
</dbReference>
<dbReference type="GO" id="GO:0009927">
    <property type="term" value="F:histidine phosphotransfer kinase activity"/>
    <property type="evidence" value="ECO:0007669"/>
    <property type="project" value="TreeGrafter"/>
</dbReference>
<reference evidence="10" key="1">
    <citation type="submission" date="2020-04" db="EMBL/GenBank/DDBJ databases">
        <title>Analysis of mating type loci in Filobasidium floriforme.</title>
        <authorList>
            <person name="Nowrousian M."/>
        </authorList>
    </citation>
    <scope>NUCLEOTIDE SEQUENCE</scope>
    <source>
        <strain evidence="10">CBS 6242</strain>
    </source>
</reference>
<keyword evidence="4" id="KW-0808">Transferase</keyword>
<dbReference type="InterPro" id="IPR004358">
    <property type="entry name" value="Sig_transdc_His_kin-like_C"/>
</dbReference>
<feature type="compositionally biased region" description="Polar residues" evidence="7">
    <location>
        <begin position="30"/>
        <end position="39"/>
    </location>
</feature>
<evidence type="ECO:0000313" key="10">
    <source>
        <dbReference type="EMBL" id="KAG7562356.1"/>
    </source>
</evidence>
<feature type="region of interest" description="Disordered" evidence="7">
    <location>
        <begin position="396"/>
        <end position="425"/>
    </location>
</feature>
<feature type="compositionally biased region" description="Low complexity" evidence="7">
    <location>
        <begin position="283"/>
        <end position="306"/>
    </location>
</feature>
<dbReference type="GO" id="GO:0005886">
    <property type="term" value="C:plasma membrane"/>
    <property type="evidence" value="ECO:0007669"/>
    <property type="project" value="TreeGrafter"/>
</dbReference>
<proteinExistence type="predicted"/>
<evidence type="ECO:0000256" key="3">
    <source>
        <dbReference type="ARBA" id="ARBA00022553"/>
    </source>
</evidence>
<evidence type="ECO:0000256" key="5">
    <source>
        <dbReference type="ARBA" id="ARBA00022777"/>
    </source>
</evidence>
<feature type="region of interest" description="Disordered" evidence="7">
    <location>
        <begin position="1077"/>
        <end position="1114"/>
    </location>
</feature>
<evidence type="ECO:0000256" key="4">
    <source>
        <dbReference type="ARBA" id="ARBA00022679"/>
    </source>
</evidence>
<feature type="compositionally biased region" description="Basic and acidic residues" evidence="7">
    <location>
        <begin position="1250"/>
        <end position="1260"/>
    </location>
</feature>
<organism evidence="10 11">
    <name type="scientific">Filobasidium floriforme</name>
    <dbReference type="NCBI Taxonomy" id="5210"/>
    <lineage>
        <taxon>Eukaryota</taxon>
        <taxon>Fungi</taxon>
        <taxon>Dikarya</taxon>
        <taxon>Basidiomycota</taxon>
        <taxon>Agaricomycotina</taxon>
        <taxon>Tremellomycetes</taxon>
        <taxon>Filobasidiales</taxon>
        <taxon>Filobasidiaceae</taxon>
        <taxon>Filobasidium</taxon>
    </lineage>
</organism>
<dbReference type="SUPFAM" id="SSF47384">
    <property type="entry name" value="Homodimeric domain of signal transducing histidine kinase"/>
    <property type="match status" value="1"/>
</dbReference>
<feature type="domain" description="Histidine kinase" evidence="8">
    <location>
        <begin position="675"/>
        <end position="933"/>
    </location>
</feature>
<dbReference type="SMART" id="SM00388">
    <property type="entry name" value="HisKA"/>
    <property type="match status" value="1"/>
</dbReference>
<evidence type="ECO:0000256" key="6">
    <source>
        <dbReference type="PROSITE-ProRule" id="PRU00169"/>
    </source>
</evidence>
<feature type="compositionally biased region" description="Basic and acidic residues" evidence="7">
    <location>
        <begin position="1094"/>
        <end position="1106"/>
    </location>
</feature>
<evidence type="ECO:0000259" key="9">
    <source>
        <dbReference type="PROSITE" id="PS50110"/>
    </source>
</evidence>
<dbReference type="Pfam" id="PF00072">
    <property type="entry name" value="Response_reg"/>
    <property type="match status" value="1"/>
</dbReference>
<feature type="compositionally biased region" description="Basic and acidic residues" evidence="7">
    <location>
        <begin position="406"/>
        <end position="415"/>
    </location>
</feature>
<feature type="modified residue" description="4-aspartylphosphate" evidence="6">
    <location>
        <position position="1172"/>
    </location>
</feature>
<dbReference type="OrthoDB" id="21225at2759"/>
<keyword evidence="3 6" id="KW-0597">Phosphoprotein</keyword>
<protein>
    <recommendedName>
        <fullName evidence="2">histidine kinase</fullName>
        <ecNumber evidence="2">2.7.13.3</ecNumber>
    </recommendedName>
</protein>
<dbReference type="InterPro" id="IPR011006">
    <property type="entry name" value="CheY-like_superfamily"/>
</dbReference>
<sequence length="1270" mass="140847">MSGPDNNDVTPMYNGVPTPVSTRVYARQGPTMTSHSSFLSPYLGSEPASSSSSGPPGQSQEQLQVSSSSSSSSPSGPSPSTSNPASPTKRTNPSRNPSQRRPPNLTSRSTMMRRRAALEDLCLGVEGVPMHREMLNDFTSVVKRVFGTKMSMVSIMRDEIEMIGMRGEKPADLQCPSENSVCPHIINSTTPQSITYRDLDKTENKIRQMNVWKRLLYPEAIQRRGLKGGIDDDKDDVNNQERLRFYAAVPLVIRWPGDAPDEEPAAGEWDDTPLGEEQRPVMSPTSSSVAISPRSSSSSPTPGSPRRTYKPSSIKDRHLPHDLITLGTLCILDTEPRPNFSSEEEETLRQLGDLLVRLICTEQSEGWAMREVGGYKVIIDFLHRTALSDQMTFVTEQAENEPTGKLVDRSQKPEDSIPQTPGSEVGSFMSKKYDASFMVMPDDGEEKRSESELYDDAICSICDIIEDCAVVLLDVSQYRIFLKREEGAKNDLHHALVDHDEPFLSSGYDIRPLANLMPGALQTASTRDLVVKRIRRKRENGQSVGPRRLAAKVADISFHSPFNQDEEVFSEGVGKLLRRMLLSDQYWYNEGGSTDSDDPQILAEVAPGAQWILALPVWHSDGSPFKVLVIAWDHQPARMDETERFVRGIVAGVSAAMTIRKARLLEKAQSTFSKVQAHELRTPIHQIKNIATLLRSAVTDGAPRDNVLTAIKDIEVASQRLEMVTNNILSYFEVQSDGGESKESLQAITERNMTKENTARTLEVMLADLVEALVSTDTNARLQEEETQPEIEIIMEIVPPFLGETVEEDRNGNLARAMGNIISNALAYIDQPKGFVHIIIDDVPSLLPPSGYADLSLTKNVSIQIQDSGIGMDREYLEYHYFRPMKKENALKPGSGLSVHIAQRLVHTLGGNIAVSSQSGMGTTVHIEVPLMRRRMTHAVTAAVKPGDPDKVASNIEETQPSKACYLSGFFGEERGLGLNNAGKALGRSIERLGCKVVQDISQADLILRNVSIGRKIDFGQAREKCPAGELVLLYGMEDQRQEVEAVASENNMRYFKRPLIPSVLRDVLFREKEQIARRRQIRDGQNPASPGVREPKRPPSTEKRPALKHRASPPVQMGATAPILVVEDNPINRKILVQYLKKNWPVHQAVDGEQALDVFKQETGPCVVLLDINMPKLNGFETSVQMRRIEKEQGRQASQIVAVTALSSEEHRSRGLNECGMDEWLVKPTNRQQIIDAVHTAQKAIAKRLAEVSSDRDQASPDLTSSEQT</sequence>
<comment type="caution">
    <text evidence="10">The sequence shown here is derived from an EMBL/GenBank/DDBJ whole genome shotgun (WGS) entry which is preliminary data.</text>
</comment>
<dbReference type="Gene3D" id="3.40.50.2300">
    <property type="match status" value="1"/>
</dbReference>
<feature type="region of interest" description="Disordered" evidence="7">
    <location>
        <begin position="1"/>
        <end position="111"/>
    </location>
</feature>
<gene>
    <name evidence="10" type="ORF">FFLO_02248</name>
</gene>
<dbReference type="InterPro" id="IPR003661">
    <property type="entry name" value="HisK_dim/P_dom"/>
</dbReference>
<dbReference type="CDD" id="cd17546">
    <property type="entry name" value="REC_hyHK_CKI1_RcsC-like"/>
    <property type="match status" value="1"/>
</dbReference>
<dbReference type="GO" id="GO:0000155">
    <property type="term" value="F:phosphorelay sensor kinase activity"/>
    <property type="evidence" value="ECO:0007669"/>
    <property type="project" value="InterPro"/>
</dbReference>
<dbReference type="Pfam" id="PF02518">
    <property type="entry name" value="HATPase_c"/>
    <property type="match status" value="1"/>
</dbReference>
<evidence type="ECO:0000256" key="2">
    <source>
        <dbReference type="ARBA" id="ARBA00012438"/>
    </source>
</evidence>
<evidence type="ECO:0000256" key="7">
    <source>
        <dbReference type="SAM" id="MobiDB-lite"/>
    </source>
</evidence>
<feature type="compositionally biased region" description="Acidic residues" evidence="7">
    <location>
        <begin position="259"/>
        <end position="274"/>
    </location>
</feature>
<dbReference type="InterPro" id="IPR001789">
    <property type="entry name" value="Sig_transdc_resp-reg_receiver"/>
</dbReference>
<evidence type="ECO:0000313" key="11">
    <source>
        <dbReference type="Proteomes" id="UP000812966"/>
    </source>
</evidence>
<dbReference type="InterPro" id="IPR005467">
    <property type="entry name" value="His_kinase_dom"/>
</dbReference>
<dbReference type="SMART" id="SM00387">
    <property type="entry name" value="HATPase_c"/>
    <property type="match status" value="1"/>
</dbReference>
<dbReference type="Gene3D" id="3.30.565.10">
    <property type="entry name" value="Histidine kinase-like ATPase, C-terminal domain"/>
    <property type="match status" value="1"/>
</dbReference>
<evidence type="ECO:0000259" key="8">
    <source>
        <dbReference type="PROSITE" id="PS50109"/>
    </source>
</evidence>
<dbReference type="EMBL" id="JABELV010000034">
    <property type="protein sequence ID" value="KAG7562356.1"/>
    <property type="molecule type" value="Genomic_DNA"/>
</dbReference>
<dbReference type="PROSITE" id="PS50109">
    <property type="entry name" value="HIS_KIN"/>
    <property type="match status" value="1"/>
</dbReference>
<dbReference type="SUPFAM" id="SSF52172">
    <property type="entry name" value="CheY-like"/>
    <property type="match status" value="1"/>
</dbReference>
<comment type="catalytic activity">
    <reaction evidence="1">
        <text>ATP + protein L-histidine = ADP + protein N-phospho-L-histidine.</text>
        <dbReference type="EC" id="2.7.13.3"/>
    </reaction>
</comment>
<dbReference type="CDD" id="cd00082">
    <property type="entry name" value="HisKA"/>
    <property type="match status" value="1"/>
</dbReference>
<evidence type="ECO:0000256" key="1">
    <source>
        <dbReference type="ARBA" id="ARBA00000085"/>
    </source>
</evidence>
<feature type="region of interest" description="Disordered" evidence="7">
    <location>
        <begin position="256"/>
        <end position="317"/>
    </location>
</feature>
<dbReference type="PANTHER" id="PTHR43047">
    <property type="entry name" value="TWO-COMPONENT HISTIDINE PROTEIN KINASE"/>
    <property type="match status" value="1"/>
</dbReference>
<keyword evidence="11" id="KW-1185">Reference proteome</keyword>
<dbReference type="InterPro" id="IPR003594">
    <property type="entry name" value="HATPase_dom"/>
</dbReference>
<dbReference type="Gene3D" id="1.10.287.130">
    <property type="match status" value="1"/>
</dbReference>
<dbReference type="PROSITE" id="PS50110">
    <property type="entry name" value="RESPONSE_REGULATORY"/>
    <property type="match status" value="1"/>
</dbReference>
<dbReference type="PANTHER" id="PTHR43047:SF72">
    <property type="entry name" value="OSMOSENSING HISTIDINE PROTEIN KINASE SLN1"/>
    <property type="match status" value="1"/>
</dbReference>
<feature type="region of interest" description="Disordered" evidence="7">
    <location>
        <begin position="1250"/>
        <end position="1270"/>
    </location>
</feature>
<accession>A0A8K0JND9</accession>
<dbReference type="SUPFAM" id="SSF55874">
    <property type="entry name" value="ATPase domain of HSP90 chaperone/DNA topoisomerase II/histidine kinase"/>
    <property type="match status" value="1"/>
</dbReference>